<dbReference type="Proteomes" id="UP000616885">
    <property type="component" value="Unassembled WGS sequence"/>
</dbReference>
<dbReference type="InterPro" id="IPR032675">
    <property type="entry name" value="LRR_dom_sf"/>
</dbReference>
<dbReference type="InterPro" id="IPR001810">
    <property type="entry name" value="F-box_dom"/>
</dbReference>
<accession>A0A8H7NLP2</accession>
<proteinExistence type="predicted"/>
<gene>
    <name evidence="2" type="ORF">IM811_000106</name>
</gene>
<organism evidence="2 3">
    <name type="scientific">Bionectria ochroleuca</name>
    <name type="common">Gliocladium roseum</name>
    <dbReference type="NCBI Taxonomy" id="29856"/>
    <lineage>
        <taxon>Eukaryota</taxon>
        <taxon>Fungi</taxon>
        <taxon>Dikarya</taxon>
        <taxon>Ascomycota</taxon>
        <taxon>Pezizomycotina</taxon>
        <taxon>Sordariomycetes</taxon>
        <taxon>Hypocreomycetidae</taxon>
        <taxon>Hypocreales</taxon>
        <taxon>Bionectriaceae</taxon>
        <taxon>Clonostachys</taxon>
    </lineage>
</organism>
<dbReference type="Pfam" id="PF00646">
    <property type="entry name" value="F-box"/>
    <property type="match status" value="1"/>
</dbReference>
<evidence type="ECO:0000313" key="2">
    <source>
        <dbReference type="EMBL" id="KAF9758412.1"/>
    </source>
</evidence>
<protein>
    <recommendedName>
        <fullName evidence="1">F-box domain-containing protein</fullName>
    </recommendedName>
</protein>
<dbReference type="Gene3D" id="3.80.10.10">
    <property type="entry name" value="Ribonuclease Inhibitor"/>
    <property type="match status" value="1"/>
</dbReference>
<reference evidence="2" key="1">
    <citation type="submission" date="2020-10" db="EMBL/GenBank/DDBJ databases">
        <title>High-Quality Genome Resource of Clonostachys rosea strain S41 by Oxford Nanopore Long-Read Sequencing.</title>
        <authorList>
            <person name="Wang H."/>
        </authorList>
    </citation>
    <scope>NUCLEOTIDE SEQUENCE</scope>
    <source>
        <strain evidence="2">S41</strain>
    </source>
</reference>
<dbReference type="AlphaFoldDB" id="A0A8H7NLP2"/>
<feature type="domain" description="F-box" evidence="1">
    <location>
        <begin position="112"/>
        <end position="149"/>
    </location>
</feature>
<dbReference type="EMBL" id="JADCTT010000001">
    <property type="protein sequence ID" value="KAF9758412.1"/>
    <property type="molecule type" value="Genomic_DNA"/>
</dbReference>
<evidence type="ECO:0000313" key="3">
    <source>
        <dbReference type="Proteomes" id="UP000616885"/>
    </source>
</evidence>
<name>A0A8H7NLP2_BIOOC</name>
<comment type="caution">
    <text evidence="2">The sequence shown here is derived from an EMBL/GenBank/DDBJ whole genome shotgun (WGS) entry which is preliminary data.</text>
</comment>
<evidence type="ECO:0000259" key="1">
    <source>
        <dbReference type="Pfam" id="PF00646"/>
    </source>
</evidence>
<sequence length="607" mass="68456">MSNFVQQSSGAAPSFPKPLNLGCGVFPSHMFVKSNFSPGESLFLYQSLDMTALSSKPPVMFSFSASPGTGSITDSTTVTSVTTAAAAVQEALRLVNIPRFMDLSSPAAPPSLSCLGPELIQLIFKQLCDINPVYLFQVRLVCQRFNDIATPIAYHTITLTHRLLSPSAESTLPRVFDHIRAFTRHVAIRGSLDPIRIRTVLERIPRLVTIQWSLNHSHVDIDKMWPSTLLDPKKRGAQKTRLYVSELPLYDYEAPIKDAYQRAIPSSMLVSLKLVHPSTPLVTNLKPLKNLLLKSSRLETLQYEDRGQGTRFAFQSPDERMPALIDLSLTSYDWQHSAEDVKQHWDFSRLRTLGLISVPIFNFLSTVPFQDLRSLRELRVDDWSSHMPDRRLEATQMLSQLIGNHIHALDTLEVTCHIKHFDLQSLRGHSKSLQRLKLRDHVGFRDEDRTCPTLQASDVCALAKTLPFLRSLEIDLDIANCPSEPFLEAVSQFSRLQTLTLHVQTAVCPMDYSPEGVDLDAKEAMCMFLNLTRARAERDPTRPWKQIIINVGGWQPVMVRRLGPTWRMLNEQGITAERHFVASRNGNRYEVVDASTPESHVCLGRLA</sequence>
<dbReference type="SUPFAM" id="SSF52047">
    <property type="entry name" value="RNI-like"/>
    <property type="match status" value="1"/>
</dbReference>